<dbReference type="Proteomes" id="UP000597886">
    <property type="component" value="Unassembled WGS sequence"/>
</dbReference>
<gene>
    <name evidence="5" type="ORF">GS634_20545</name>
</gene>
<proteinExistence type="inferred from homology"/>
<reference evidence="5" key="1">
    <citation type="submission" date="2019-12" db="EMBL/GenBank/DDBJ databases">
        <title>Ruegeria JWLKs population differentiation of coral mucus and skeleton niches.</title>
        <authorList>
            <person name="Luo D."/>
        </authorList>
    </citation>
    <scope>NUCLEOTIDE SEQUENCE</scope>
    <source>
        <strain evidence="5">HKCCD6181</strain>
    </source>
</reference>
<dbReference type="InterPro" id="IPR008258">
    <property type="entry name" value="Transglycosylase_SLT_dom_1"/>
</dbReference>
<dbReference type="CDD" id="cd00254">
    <property type="entry name" value="LT-like"/>
    <property type="match status" value="1"/>
</dbReference>
<comment type="caution">
    <text evidence="5">The sequence shown here is derived from an EMBL/GenBank/DDBJ whole genome shotgun (WGS) entry which is preliminary data.</text>
</comment>
<comment type="similarity">
    <text evidence="2">Belongs to the virb1 family.</text>
</comment>
<feature type="domain" description="Transglycosylase SLT" evidence="4">
    <location>
        <begin position="46"/>
        <end position="144"/>
    </location>
</feature>
<protein>
    <submittedName>
        <fullName evidence="5">Transglycosylase SLT domain-containing protein</fullName>
    </submittedName>
</protein>
<evidence type="ECO:0000313" key="6">
    <source>
        <dbReference type="Proteomes" id="UP000597886"/>
    </source>
</evidence>
<evidence type="ECO:0000259" key="4">
    <source>
        <dbReference type="Pfam" id="PF01464"/>
    </source>
</evidence>
<dbReference type="PANTHER" id="PTHR37423">
    <property type="entry name" value="SOLUBLE LYTIC MUREIN TRANSGLYCOSYLASE-RELATED"/>
    <property type="match status" value="1"/>
</dbReference>
<comment type="similarity">
    <text evidence="1">Belongs to the transglycosylase Slt family.</text>
</comment>
<organism evidence="5 6">
    <name type="scientific">Ruegeria atlantica</name>
    <dbReference type="NCBI Taxonomy" id="81569"/>
    <lineage>
        <taxon>Bacteria</taxon>
        <taxon>Pseudomonadati</taxon>
        <taxon>Pseudomonadota</taxon>
        <taxon>Alphaproteobacteria</taxon>
        <taxon>Rhodobacterales</taxon>
        <taxon>Roseobacteraceae</taxon>
        <taxon>Ruegeria</taxon>
    </lineage>
</organism>
<feature type="region of interest" description="Disordered" evidence="3">
    <location>
        <begin position="1"/>
        <end position="39"/>
    </location>
</feature>
<evidence type="ECO:0000313" key="5">
    <source>
        <dbReference type="EMBL" id="NOE20523.1"/>
    </source>
</evidence>
<name>A0AA90Z097_9RHOB</name>
<dbReference type="InterPro" id="IPR023346">
    <property type="entry name" value="Lysozyme-like_dom_sf"/>
</dbReference>
<sequence length="163" mass="18070">MREYTLDEKPEAPKAKPQKKIEIAGKAPRPRRSSGGWSQERIVKEIHAAAERHDIPAELFMALVWQESRYQADALSPKGAYGFAQLMPGTAKDLGVNPKNPAENLDGGARYLAAQYREFGTWKLALAAYNAGPHRVVEYGGVPPFTETRNYVRIILSKVSTSS</sequence>
<dbReference type="EMBL" id="WVRA01000010">
    <property type="protein sequence ID" value="NOE20523.1"/>
    <property type="molecule type" value="Genomic_DNA"/>
</dbReference>
<accession>A0AA90Z097</accession>
<dbReference type="PANTHER" id="PTHR37423:SF2">
    <property type="entry name" value="MEMBRANE-BOUND LYTIC MUREIN TRANSGLYCOSYLASE C"/>
    <property type="match status" value="1"/>
</dbReference>
<evidence type="ECO:0000256" key="3">
    <source>
        <dbReference type="SAM" id="MobiDB-lite"/>
    </source>
</evidence>
<evidence type="ECO:0000256" key="2">
    <source>
        <dbReference type="ARBA" id="ARBA00009387"/>
    </source>
</evidence>
<dbReference type="SUPFAM" id="SSF53955">
    <property type="entry name" value="Lysozyme-like"/>
    <property type="match status" value="1"/>
</dbReference>
<evidence type="ECO:0000256" key="1">
    <source>
        <dbReference type="ARBA" id="ARBA00007734"/>
    </source>
</evidence>
<dbReference type="Pfam" id="PF01464">
    <property type="entry name" value="SLT"/>
    <property type="match status" value="1"/>
</dbReference>
<dbReference type="Gene3D" id="1.10.530.10">
    <property type="match status" value="1"/>
</dbReference>
<feature type="compositionally biased region" description="Basic and acidic residues" evidence="3">
    <location>
        <begin position="1"/>
        <end position="23"/>
    </location>
</feature>
<dbReference type="AlphaFoldDB" id="A0AA90Z097"/>